<dbReference type="Gene3D" id="3.60.40.10">
    <property type="entry name" value="PPM-type phosphatase domain"/>
    <property type="match status" value="2"/>
</dbReference>
<protein>
    <recommendedName>
        <fullName evidence="1">PPM-type phosphatase domain-containing protein</fullName>
    </recommendedName>
</protein>
<dbReference type="Gramene" id="Psat06G0331400-T2">
    <property type="protein sequence ID" value="KAI5397449.1"/>
    <property type="gene ID" value="KIW84_063314"/>
</dbReference>
<evidence type="ECO:0000313" key="3">
    <source>
        <dbReference type="Proteomes" id="UP001058974"/>
    </source>
</evidence>
<dbReference type="SUPFAM" id="SSF81606">
    <property type="entry name" value="PP2C-like"/>
    <property type="match status" value="1"/>
</dbReference>
<dbReference type="InterPro" id="IPR015655">
    <property type="entry name" value="PP2C"/>
</dbReference>
<dbReference type="Pfam" id="PF00481">
    <property type="entry name" value="PP2C"/>
    <property type="match status" value="2"/>
</dbReference>
<dbReference type="PANTHER" id="PTHR47992">
    <property type="entry name" value="PROTEIN PHOSPHATASE"/>
    <property type="match status" value="1"/>
</dbReference>
<evidence type="ECO:0000313" key="2">
    <source>
        <dbReference type="EMBL" id="KAI5397449.1"/>
    </source>
</evidence>
<dbReference type="Proteomes" id="UP001058974">
    <property type="component" value="Chromosome 6"/>
</dbReference>
<accession>A0A9D5A6N0</accession>
<feature type="domain" description="PPM-type phosphatase" evidence="1">
    <location>
        <begin position="1"/>
        <end position="177"/>
    </location>
</feature>
<proteinExistence type="predicted"/>
<sequence>MMFQLCQTHLARKAKETLKRAYLGAKAKIRETQKSEESCLIGSTSVMIINGEKLVLANIGDYRTVLCKDGVAHQTHGRYNHPSAKKHWYHRLFSGGNATATKYSKASELVVGGYYRIDSSTEFVILASNGIWEVMKNQEAVNLIRHIEDPQEAAECLAKEALVRRSKGNISCLIIRFD</sequence>
<comment type="caution">
    <text evidence="2">The sequence shown here is derived from an EMBL/GenBank/DDBJ whole genome shotgun (WGS) entry which is preliminary data.</text>
</comment>
<dbReference type="GO" id="GO:0004722">
    <property type="term" value="F:protein serine/threonine phosphatase activity"/>
    <property type="evidence" value="ECO:0007669"/>
    <property type="project" value="InterPro"/>
</dbReference>
<dbReference type="AlphaFoldDB" id="A0A9D5A6N0"/>
<dbReference type="InterPro" id="IPR001932">
    <property type="entry name" value="PPM-type_phosphatase-like_dom"/>
</dbReference>
<evidence type="ECO:0000259" key="1">
    <source>
        <dbReference type="PROSITE" id="PS51746"/>
    </source>
</evidence>
<gene>
    <name evidence="2" type="ORF">KIW84_063314</name>
</gene>
<dbReference type="InterPro" id="IPR036457">
    <property type="entry name" value="PPM-type-like_dom_sf"/>
</dbReference>
<organism evidence="2 3">
    <name type="scientific">Pisum sativum</name>
    <name type="common">Garden pea</name>
    <name type="synonym">Lathyrus oleraceus</name>
    <dbReference type="NCBI Taxonomy" id="3888"/>
    <lineage>
        <taxon>Eukaryota</taxon>
        <taxon>Viridiplantae</taxon>
        <taxon>Streptophyta</taxon>
        <taxon>Embryophyta</taxon>
        <taxon>Tracheophyta</taxon>
        <taxon>Spermatophyta</taxon>
        <taxon>Magnoliopsida</taxon>
        <taxon>eudicotyledons</taxon>
        <taxon>Gunneridae</taxon>
        <taxon>Pentapetalae</taxon>
        <taxon>rosids</taxon>
        <taxon>fabids</taxon>
        <taxon>Fabales</taxon>
        <taxon>Fabaceae</taxon>
        <taxon>Papilionoideae</taxon>
        <taxon>50 kb inversion clade</taxon>
        <taxon>NPAAA clade</taxon>
        <taxon>Hologalegina</taxon>
        <taxon>IRL clade</taxon>
        <taxon>Fabeae</taxon>
        <taxon>Lathyrus</taxon>
    </lineage>
</organism>
<dbReference type="EMBL" id="JAMSHJ010000006">
    <property type="protein sequence ID" value="KAI5397449.1"/>
    <property type="molecule type" value="Genomic_DNA"/>
</dbReference>
<dbReference type="PROSITE" id="PS51746">
    <property type="entry name" value="PPM_2"/>
    <property type="match status" value="1"/>
</dbReference>
<name>A0A9D5A6N0_PEA</name>
<reference evidence="2 3" key="1">
    <citation type="journal article" date="2022" name="Nat. Genet.">
        <title>Improved pea reference genome and pan-genome highlight genomic features and evolutionary characteristics.</title>
        <authorList>
            <person name="Yang T."/>
            <person name="Liu R."/>
            <person name="Luo Y."/>
            <person name="Hu S."/>
            <person name="Wang D."/>
            <person name="Wang C."/>
            <person name="Pandey M.K."/>
            <person name="Ge S."/>
            <person name="Xu Q."/>
            <person name="Li N."/>
            <person name="Li G."/>
            <person name="Huang Y."/>
            <person name="Saxena R.K."/>
            <person name="Ji Y."/>
            <person name="Li M."/>
            <person name="Yan X."/>
            <person name="He Y."/>
            <person name="Liu Y."/>
            <person name="Wang X."/>
            <person name="Xiang C."/>
            <person name="Varshney R.K."/>
            <person name="Ding H."/>
            <person name="Gao S."/>
            <person name="Zong X."/>
        </authorList>
    </citation>
    <scope>NUCLEOTIDE SEQUENCE [LARGE SCALE GENOMIC DNA]</scope>
    <source>
        <strain evidence="2 3">cv. Zhongwan 6</strain>
    </source>
</reference>
<keyword evidence="3" id="KW-1185">Reference proteome</keyword>
<dbReference type="SMART" id="SM00332">
    <property type="entry name" value="PP2Cc"/>
    <property type="match status" value="1"/>
</dbReference>
<dbReference type="CDD" id="cd00143">
    <property type="entry name" value="PP2Cc"/>
    <property type="match status" value="1"/>
</dbReference>